<keyword evidence="3" id="KW-0808">Transferase</keyword>
<protein>
    <submittedName>
        <fullName evidence="3">Glycosyltransferase</fullName>
        <ecNumber evidence="3">2.4.-.-</ecNumber>
    </submittedName>
</protein>
<feature type="transmembrane region" description="Helical" evidence="2">
    <location>
        <begin position="858"/>
        <end position="879"/>
    </location>
</feature>
<evidence type="ECO:0000256" key="1">
    <source>
        <dbReference type="SAM" id="MobiDB-lite"/>
    </source>
</evidence>
<feature type="region of interest" description="Disordered" evidence="1">
    <location>
        <begin position="1240"/>
        <end position="1277"/>
    </location>
</feature>
<feature type="transmembrane region" description="Helical" evidence="2">
    <location>
        <begin position="829"/>
        <end position="851"/>
    </location>
</feature>
<accession>A0A9X1NJS3</accession>
<gene>
    <name evidence="3" type="ORF">LR394_31595</name>
</gene>
<feature type="compositionally biased region" description="Basic and acidic residues" evidence="1">
    <location>
        <begin position="1523"/>
        <end position="1536"/>
    </location>
</feature>
<comment type="caution">
    <text evidence="3">The sequence shown here is derived from an EMBL/GenBank/DDBJ whole genome shotgun (WGS) entry which is preliminary data.</text>
</comment>
<feature type="transmembrane region" description="Helical" evidence="2">
    <location>
        <begin position="891"/>
        <end position="910"/>
    </location>
</feature>
<sequence length="1545" mass="161390">MSFRGQVPTTPSPRSTPGADNRRPGLLFVEPEAEQPDEEIDWSAWQPPSEPGPAVVVTAVLVAHDGALFLPRTLDALEGQTRRPDRLIAVDAGSADESPQMLAIATPDLVRLGPQTGFGEAVRSALAAVGDESGTGPASSSTSGRNPASAAISGALTLPVQQSPVEWLWLLHDDSAPAPDTLQRLVETIDAGPSIGIAGCKQVHWADSRRLLDVGFTTSRFGARVTGVDVDDIDQGQLDHRSDVLAVGTAGMLVRRELWESLGGPDPALRNARIDLDLCRRAHLRGERVVVVPPAVMAHAEATSSGLRASSPNPAAWARHDRRAAVHLRLASVALPLLPFLILWLGAAAVLRALARLTLKQPDRALGEITAYLAAVLRPIAWIKARWRARKGRTMSRREYRRLLAGTWPTLRQRRDRLSSYLRAQEAVWAEPAPASAVAAPPAKPAGARRNGWAVRRPRADELVQPPTAEHEGLVVDLREYPAGPTHPLDDPSPVDAPITPGPPVDFAAGMPVEDEARFDDEREPLRGPGQLRFGLLVAFLTGTAGLVALRVLLRGSGVAVGDALIPAPAEAGRLWSAGLASWRSTGLGLSAAADPFDLVLALISWPFAGSTRGGVEFLLLGALPLAALSAWAAASALTRSRALRAWAALVWAAAPSLILSVTAGRLGAVVAHLMLPMTALALTRAVGLRPLELLGPSMPGMVRRRRASMAAASGAGLALTVVIAAAPALALPALAAVLILMVVARAGRWLLLWTLAVPGVLLAPWWQAVAGDPRLLLAEPGGASAVLPGSPGWAAVLWPTDPAVINHGLVHRLGQAVADFIGFGDAGVWLRIFAVFVVVPPIVLGVAALTGARRRRIAALGWLVGLIALLTAVAIPVVDTRRGADGLLHGWSGPAVSLFLLALIVAALSNLDGAAGRLRARSIGIGHWSAVSMGALAVLTPVLLLTSWAADGWTGSPNRWVHRTDPEVLPAVAAAEANGPAATRTLAIQPMADGVRWTLYRTGGPQIGQESAASLTPSATAARADGDEPVLQAIGALVSGAGDDQRERFADLNIGSVLLLTGRPADQGATEAAQAALDVAPGLVRVSNGDDKVLWRVELGATATDSEADEAAPTRPARVRVLSAEGELISTVPASDVNFSAEVDQGETGRLLVLSERADPGWTATLNGTELKPATHGGWAQAFELPADSGELAVSHSATSGNALDLSRLGVLGLALLVAVPLPRRRLRLLIPQKGWRSLSQQEAPEPMVSTGRRVRRPGDAPERPRRGTTDPAQAYADHQARMAELARRLALETADGDDPMAEPPSRRRRRAARQAAEAMAAEAMLVEARRDAAKRRKERRALETAAVEEPEPEDGGEDTRGAQGDAGGAQGGTEADDQPPARTEPDPQATAEMVVGDLTEASHVETVRETSPSTATPAPTQGGPTAPGALHVQKQLVSQPEASGGPTASLPPEPRTSDENALPGTENFAEESPAEAGDSRPVESAPNPAGPADSADGEARSGDAATSGESGETASGSVRQPARERGQEAGHDAPADSGEEESS</sequence>
<feature type="transmembrane region" description="Helical" evidence="2">
    <location>
        <begin position="931"/>
        <end position="951"/>
    </location>
</feature>
<dbReference type="PANTHER" id="PTHR43685">
    <property type="entry name" value="GLYCOSYLTRANSFERASE"/>
    <property type="match status" value="1"/>
</dbReference>
<dbReference type="Gene3D" id="3.90.550.10">
    <property type="entry name" value="Spore Coat Polysaccharide Biosynthesis Protein SpsA, Chain A"/>
    <property type="match status" value="1"/>
</dbReference>
<dbReference type="SUPFAM" id="SSF53448">
    <property type="entry name" value="Nucleotide-diphospho-sugar transferases"/>
    <property type="match status" value="1"/>
</dbReference>
<feature type="transmembrane region" description="Helical" evidence="2">
    <location>
        <begin position="710"/>
        <end position="743"/>
    </location>
</feature>
<feature type="transmembrane region" description="Helical" evidence="2">
    <location>
        <begin position="534"/>
        <end position="554"/>
    </location>
</feature>
<dbReference type="Proteomes" id="UP001138997">
    <property type="component" value="Unassembled WGS sequence"/>
</dbReference>
<feature type="transmembrane region" description="Helical" evidence="2">
    <location>
        <begin position="328"/>
        <end position="349"/>
    </location>
</feature>
<feature type="region of interest" description="Disordered" evidence="1">
    <location>
        <begin position="1338"/>
        <end position="1545"/>
    </location>
</feature>
<keyword evidence="3" id="KW-0328">Glycosyltransferase</keyword>
<feature type="region of interest" description="Disordered" evidence="1">
    <location>
        <begin position="1293"/>
        <end position="1315"/>
    </location>
</feature>
<evidence type="ECO:0000313" key="3">
    <source>
        <dbReference type="EMBL" id="MCD5315450.1"/>
    </source>
</evidence>
<name>A0A9X1NJS3_9ACTN</name>
<dbReference type="RefSeq" id="WP_231448272.1">
    <property type="nucleotide sequence ID" value="NZ_JAJOMB010000022.1"/>
</dbReference>
<keyword evidence="2" id="KW-1133">Transmembrane helix</keyword>
<dbReference type="EMBL" id="JAJOMB010000022">
    <property type="protein sequence ID" value="MCD5315450.1"/>
    <property type="molecule type" value="Genomic_DNA"/>
</dbReference>
<dbReference type="InterPro" id="IPR029044">
    <property type="entry name" value="Nucleotide-diphossugar_trans"/>
</dbReference>
<reference evidence="3" key="1">
    <citation type="submission" date="2021-11" db="EMBL/GenBank/DDBJ databases">
        <title>Streptomyces corallinus and Kineosporia corallina sp. nov., two new coral-derived marine actinobacteria.</title>
        <authorList>
            <person name="Buangrab K."/>
            <person name="Sutthacheep M."/>
            <person name="Yeemin T."/>
            <person name="Harunari E."/>
            <person name="Igarashi Y."/>
            <person name="Sripreechasak P."/>
            <person name="Kanchanasin P."/>
            <person name="Tanasupawat S."/>
            <person name="Phongsopitanun W."/>
        </authorList>
    </citation>
    <scope>NUCLEOTIDE SEQUENCE</scope>
    <source>
        <strain evidence="3">JCM 31032</strain>
    </source>
</reference>
<keyword evidence="4" id="KW-1185">Reference proteome</keyword>
<keyword evidence="2" id="KW-0812">Transmembrane</keyword>
<feature type="compositionally biased region" description="Low complexity" evidence="1">
    <location>
        <begin position="1506"/>
        <end position="1519"/>
    </location>
</feature>
<feature type="compositionally biased region" description="Basic and acidic residues" evidence="1">
    <location>
        <begin position="1258"/>
        <end position="1270"/>
    </location>
</feature>
<evidence type="ECO:0000313" key="4">
    <source>
        <dbReference type="Proteomes" id="UP001138997"/>
    </source>
</evidence>
<dbReference type="GO" id="GO:0016757">
    <property type="term" value="F:glycosyltransferase activity"/>
    <property type="evidence" value="ECO:0007669"/>
    <property type="project" value="UniProtKB-KW"/>
</dbReference>
<dbReference type="PANTHER" id="PTHR43685:SF3">
    <property type="entry name" value="SLR2126 PROTEIN"/>
    <property type="match status" value="1"/>
</dbReference>
<dbReference type="InterPro" id="IPR050834">
    <property type="entry name" value="Glycosyltransf_2"/>
</dbReference>
<proteinExistence type="predicted"/>
<feature type="transmembrane region" description="Helical" evidence="2">
    <location>
        <begin position="644"/>
        <end position="663"/>
    </location>
</feature>
<feature type="transmembrane region" description="Helical" evidence="2">
    <location>
        <begin position="618"/>
        <end position="638"/>
    </location>
</feature>
<dbReference type="EC" id="2.4.-.-" evidence="3"/>
<evidence type="ECO:0000256" key="2">
    <source>
        <dbReference type="SAM" id="Phobius"/>
    </source>
</evidence>
<dbReference type="Pfam" id="PF13641">
    <property type="entry name" value="Glyco_tranf_2_3"/>
    <property type="match status" value="1"/>
</dbReference>
<feature type="region of interest" description="Disordered" evidence="1">
    <location>
        <begin position="1"/>
        <end position="25"/>
    </location>
</feature>
<feature type="compositionally biased region" description="Acidic residues" evidence="1">
    <location>
        <begin position="1348"/>
        <end position="1358"/>
    </location>
</feature>
<organism evidence="3 4">
    <name type="scientific">Kineosporia babensis</name>
    <dbReference type="NCBI Taxonomy" id="499548"/>
    <lineage>
        <taxon>Bacteria</taxon>
        <taxon>Bacillati</taxon>
        <taxon>Actinomycetota</taxon>
        <taxon>Actinomycetes</taxon>
        <taxon>Kineosporiales</taxon>
        <taxon>Kineosporiaceae</taxon>
        <taxon>Kineosporia</taxon>
    </lineage>
</organism>
<feature type="transmembrane region" description="Helical" evidence="2">
    <location>
        <begin position="750"/>
        <end position="768"/>
    </location>
</feature>
<feature type="compositionally biased region" description="Low complexity" evidence="1">
    <location>
        <begin position="1412"/>
        <end position="1431"/>
    </location>
</feature>
<keyword evidence="2" id="KW-0472">Membrane</keyword>